<dbReference type="GO" id="GO:0005507">
    <property type="term" value="F:copper ion binding"/>
    <property type="evidence" value="ECO:0007669"/>
    <property type="project" value="InterPro"/>
</dbReference>
<dbReference type="Pfam" id="PF07731">
    <property type="entry name" value="Cu-oxidase_2"/>
    <property type="match status" value="1"/>
</dbReference>
<dbReference type="SUPFAM" id="SSF49503">
    <property type="entry name" value="Cupredoxins"/>
    <property type="match status" value="3"/>
</dbReference>
<dbReference type="PANTHER" id="PTHR48267:SF1">
    <property type="entry name" value="BILIRUBIN OXIDASE"/>
    <property type="match status" value="1"/>
</dbReference>
<gene>
    <name evidence="3" type="ORF">AC244_34775</name>
</gene>
<comment type="caution">
    <text evidence="3">The sequence shown here is derived from an EMBL/GenBank/DDBJ whole genome shotgun (WGS) entry which is preliminary data.</text>
</comment>
<evidence type="ECO:0000313" key="3">
    <source>
        <dbReference type="EMBL" id="KOF12372.1"/>
    </source>
</evidence>
<organism evidence="3 4">
    <name type="scientific">Ensifer adhaerens</name>
    <name type="common">Sinorhizobium morelense</name>
    <dbReference type="NCBI Taxonomy" id="106592"/>
    <lineage>
        <taxon>Bacteria</taxon>
        <taxon>Pseudomonadati</taxon>
        <taxon>Pseudomonadota</taxon>
        <taxon>Alphaproteobacteria</taxon>
        <taxon>Hyphomicrobiales</taxon>
        <taxon>Rhizobiaceae</taxon>
        <taxon>Sinorhizobium/Ensifer group</taxon>
        <taxon>Ensifer</taxon>
    </lineage>
</organism>
<sequence>MYISNDASRARQREAQLARENRAEIARAINQEQVTRRELLRWGIFTASGMLAMKNGLSPFAKSAYAAVPTGAPRTPLFGIKKFSQPMHRLHLLNPVPMTRTSQGHAAFPAQLAERPAKRLSYHTDFSADPTNRQFINTRTNRGPIEGRPPGEIFAHQRWDEFFPKVGYILRLGQITQGATGGYFHEGFPHQQPNSAWTYGAGRTGECSLPPFLIKGRYGEPIITRVYNDLPVNRAENNGFGRNETQLHFHNAHNGAESDGAANVHHFPGTFYDYRWSTTLARRDKINTQATDRRASGPDDSTGLINVPGDFRELQGSMWAHDHRFFFTAENVYKGNLGAINYYSGPDRGNEELSDGVNLRLPSGKLLGWGNIDFDVNLIFSDCACDASGQLFFDIFDTDGMLGDVPLVNFGYAPFFEVLPRKYRFRILNACMSRFLKLALADAKGNPVPIKFIANDGNLVVTPLTLTSLPVQGIAERYDIVVDFSGFRIGDKIRVVNQILHDDGRGPKEELSLTNALKGTSKDPLVGPMLEFRVVGAVESVDVPGVVHRATDPDVSRVPAKLTEQIPIVTPVRTRFVEFGRSGDGDSRGPDGCVPDCGEVVNFPWTIRINGESSHSMNANRISLLIPKAGEVEHWTYRNGGGGWDHPIHLHFEEGVTFARTGTKLAATENLQRKDVWRLGESGSVTFQVQFGEFGGAYVNHCHNTVHEDFAMLARIQLLTGVAGSPQTAVTPTPNPTPDGVVFTAPEILPEGVPKGWKDSQPMQAAQLSGTVAP</sequence>
<evidence type="ECO:0000313" key="4">
    <source>
        <dbReference type="Proteomes" id="UP000037425"/>
    </source>
</evidence>
<evidence type="ECO:0000259" key="2">
    <source>
        <dbReference type="Pfam" id="PF07731"/>
    </source>
</evidence>
<dbReference type="AlphaFoldDB" id="A0A0L8BCR0"/>
<dbReference type="InterPro" id="IPR045087">
    <property type="entry name" value="Cu-oxidase_fam"/>
</dbReference>
<dbReference type="InterPro" id="IPR011706">
    <property type="entry name" value="Cu-oxidase_C"/>
</dbReference>
<dbReference type="GO" id="GO:0016491">
    <property type="term" value="F:oxidoreductase activity"/>
    <property type="evidence" value="ECO:0007669"/>
    <property type="project" value="InterPro"/>
</dbReference>
<accession>A0A0L8BCR0</accession>
<evidence type="ECO:0000256" key="1">
    <source>
        <dbReference type="SAM" id="MobiDB-lite"/>
    </source>
</evidence>
<dbReference type="InterPro" id="IPR008972">
    <property type="entry name" value="Cupredoxin"/>
</dbReference>
<dbReference type="PATRIC" id="fig|106592.7.peg.7168"/>
<feature type="region of interest" description="Disordered" evidence="1">
    <location>
        <begin position="752"/>
        <end position="774"/>
    </location>
</feature>
<dbReference type="RefSeq" id="WP_053253352.1">
    <property type="nucleotide sequence ID" value="NZ_LGAP01000072.1"/>
</dbReference>
<reference evidence="4" key="1">
    <citation type="submission" date="2015-07" db="EMBL/GenBank/DDBJ databases">
        <title>Whole genome sequence of an Ensifer adhaerens strain isolated from a cave pool in the Wind Cave National Park.</title>
        <authorList>
            <person name="Eng W.W.H."/>
            <person name="Gan H.M."/>
            <person name="Barton H.A."/>
            <person name="Savka M.A."/>
        </authorList>
    </citation>
    <scope>NUCLEOTIDE SEQUENCE [LARGE SCALE GENOMIC DNA]</scope>
    <source>
        <strain evidence="4">SD006</strain>
    </source>
</reference>
<dbReference type="Proteomes" id="UP000037425">
    <property type="component" value="Unassembled WGS sequence"/>
</dbReference>
<dbReference type="PANTHER" id="PTHR48267">
    <property type="entry name" value="CUPREDOXIN SUPERFAMILY PROTEIN"/>
    <property type="match status" value="1"/>
</dbReference>
<feature type="domain" description="Plastocyanin-like" evidence="2">
    <location>
        <begin position="610"/>
        <end position="715"/>
    </location>
</feature>
<name>A0A0L8BCR0_ENSAD</name>
<feature type="compositionally biased region" description="Polar residues" evidence="1">
    <location>
        <begin position="761"/>
        <end position="774"/>
    </location>
</feature>
<proteinExistence type="predicted"/>
<dbReference type="Gene3D" id="2.60.40.420">
    <property type="entry name" value="Cupredoxins - blue copper proteins"/>
    <property type="match status" value="3"/>
</dbReference>
<dbReference type="EMBL" id="LGAP01000072">
    <property type="protein sequence ID" value="KOF12372.1"/>
    <property type="molecule type" value="Genomic_DNA"/>
</dbReference>
<dbReference type="OrthoDB" id="9757546at2"/>
<protein>
    <submittedName>
        <fullName evidence="3">Multicopper oxidase</fullName>
    </submittedName>
</protein>